<dbReference type="AlphaFoldDB" id="Q0G658"/>
<dbReference type="Proteomes" id="UP000004310">
    <property type="component" value="Unassembled WGS sequence"/>
</dbReference>
<reference evidence="1 2" key="1">
    <citation type="journal article" date="2010" name="J. Bacteriol.">
        <title>Genome sequence of Fulvimarina pelagi HTCC2506T, a Mn(II)-oxidizing alphaproteobacterium possessing an aerobic anoxygenic photosynthetic gene cluster and Xanthorhodopsin.</title>
        <authorList>
            <person name="Kang I."/>
            <person name="Oh H.M."/>
            <person name="Lim S.I."/>
            <person name="Ferriera S."/>
            <person name="Giovannoni S.J."/>
            <person name="Cho J.C."/>
        </authorList>
    </citation>
    <scope>NUCLEOTIDE SEQUENCE [LARGE SCALE GENOMIC DNA]</scope>
    <source>
        <strain evidence="1 2">HTCC2506</strain>
    </source>
</reference>
<protein>
    <submittedName>
        <fullName evidence="1">Uncharacterized protein</fullName>
    </submittedName>
</protein>
<proteinExistence type="predicted"/>
<keyword evidence="2" id="KW-1185">Reference proteome</keyword>
<sequence>MLFRKWDGGQWAAVFESLCSGEGMSWFGWFVFERSGDTLRRTDWLSDPAQALSSPRFSEFKRCSGEPSNR</sequence>
<dbReference type="EMBL" id="AATP01000001">
    <property type="protein sequence ID" value="EAU42856.1"/>
    <property type="molecule type" value="Genomic_DNA"/>
</dbReference>
<accession>Q0G658</accession>
<comment type="caution">
    <text evidence="1">The sequence shown here is derived from an EMBL/GenBank/DDBJ whole genome shotgun (WGS) entry which is preliminary data.</text>
</comment>
<evidence type="ECO:0000313" key="2">
    <source>
        <dbReference type="Proteomes" id="UP000004310"/>
    </source>
</evidence>
<evidence type="ECO:0000313" key="1">
    <source>
        <dbReference type="EMBL" id="EAU42856.1"/>
    </source>
</evidence>
<organism evidence="1 2">
    <name type="scientific">Fulvimarina pelagi HTCC2506</name>
    <dbReference type="NCBI Taxonomy" id="314231"/>
    <lineage>
        <taxon>Bacteria</taxon>
        <taxon>Pseudomonadati</taxon>
        <taxon>Pseudomonadota</taxon>
        <taxon>Alphaproteobacteria</taxon>
        <taxon>Hyphomicrobiales</taxon>
        <taxon>Aurantimonadaceae</taxon>
        <taxon>Fulvimarina</taxon>
    </lineage>
</organism>
<gene>
    <name evidence="1" type="ORF">FP2506_08441</name>
</gene>
<dbReference type="HOGENOM" id="CLU_2751983_0_0_5"/>
<name>Q0G658_9HYPH</name>